<dbReference type="OrthoDB" id="6374143at2759"/>
<dbReference type="EMBL" id="HG994584">
    <property type="protein sequence ID" value="CAF2952215.1"/>
    <property type="molecule type" value="Genomic_DNA"/>
</dbReference>
<dbReference type="EC" id="2.1.1.354" evidence="1"/>
<name>A0A7R8CWI2_LEPSM</name>
<keyword evidence="1" id="KW-0808">Transferase</keyword>
<keyword evidence="2" id="KW-1185">Reference proteome</keyword>
<evidence type="ECO:0000313" key="1">
    <source>
        <dbReference type="EMBL" id="CAF2952215.1"/>
    </source>
</evidence>
<dbReference type="InterPro" id="IPR053010">
    <property type="entry name" value="SET_SmydA-8"/>
</dbReference>
<dbReference type="Proteomes" id="UP000675881">
    <property type="component" value="Chromosome 5"/>
</dbReference>
<sequence>MKSVTNTLTHIGRKLTPATRCTNLSTVLSVENVSHNFVQAVILWVIVPKSIKKNHWLQGHKNECCAYKLVKKEGHGRILIVTRDIEPGEVIFEESPITVGPKQFCQPCEKAPIHSKKECALLADCHLKPIIDLNKPEKDLPIYQFLTALRCLLVKEFRPDNWSILESMESHTELRKNEESYRVNQVNIVKFILERIKYDTTVEDINKCIDVMDVNAFEIRSHEFSIADENYICRVMAITRIPKGSEINSTYTRTLSGTLYRRNQLKESKYFDLLSYVKLYSQVSQRHSLWSRYDFLTIDDYENFLKNRLLKFLHPNHYIIVDFKFILMKALSRAEYDPEIRIQREIRKKRIIEDILDYQSDRSVKGSLMVWRNV</sequence>
<dbReference type="AlphaFoldDB" id="A0A7R8CWI2"/>
<accession>A0A7R8CWI2</accession>
<dbReference type="EC" id="2.1.1.357" evidence="1"/>
<dbReference type="GO" id="GO:0140954">
    <property type="term" value="F:histone H3K36 dimethyltransferase activity"/>
    <property type="evidence" value="ECO:0007669"/>
    <property type="project" value="UniProtKB-EC"/>
</dbReference>
<dbReference type="GO" id="GO:0032259">
    <property type="term" value="P:methylation"/>
    <property type="evidence" value="ECO:0007669"/>
    <property type="project" value="UniProtKB-KW"/>
</dbReference>
<reference evidence="1" key="1">
    <citation type="submission" date="2021-02" db="EMBL/GenBank/DDBJ databases">
        <authorList>
            <person name="Bekaert M."/>
        </authorList>
    </citation>
    <scope>NUCLEOTIDE SEQUENCE</scope>
    <source>
        <strain evidence="1">IoA-00</strain>
    </source>
</reference>
<dbReference type="SUPFAM" id="SSF82199">
    <property type="entry name" value="SET domain"/>
    <property type="match status" value="1"/>
</dbReference>
<gene>
    <name evidence="1" type="ORF">LSAA_10843</name>
</gene>
<proteinExistence type="predicted"/>
<dbReference type="InterPro" id="IPR046341">
    <property type="entry name" value="SET_dom_sf"/>
</dbReference>
<dbReference type="PANTHER" id="PTHR46455">
    <property type="entry name" value="SET AND MYND DOMAIN CONTAINING, ARTHROPOD-SPECIFIC, MEMBER 4, ISOFORM A"/>
    <property type="match status" value="1"/>
</dbReference>
<evidence type="ECO:0000313" key="2">
    <source>
        <dbReference type="Proteomes" id="UP000675881"/>
    </source>
</evidence>
<dbReference type="PANTHER" id="PTHR46455:SF5">
    <property type="entry name" value="SET AND MYND DOMAIN CONTAINING, ARTHROPOD-SPECIFIC, MEMBER 4, ISOFORM A"/>
    <property type="match status" value="1"/>
</dbReference>
<keyword evidence="1" id="KW-0489">Methyltransferase</keyword>
<protein>
    <submittedName>
        <fullName evidence="1">SMYD</fullName>
        <ecNumber evidence="1">2.1.1.354</ecNumber>
        <ecNumber evidence="1">2.1.1.357</ecNumber>
    </submittedName>
</protein>
<organism evidence="1 2">
    <name type="scientific">Lepeophtheirus salmonis</name>
    <name type="common">Salmon louse</name>
    <name type="synonym">Caligus salmonis</name>
    <dbReference type="NCBI Taxonomy" id="72036"/>
    <lineage>
        <taxon>Eukaryota</taxon>
        <taxon>Metazoa</taxon>
        <taxon>Ecdysozoa</taxon>
        <taxon>Arthropoda</taxon>
        <taxon>Crustacea</taxon>
        <taxon>Multicrustacea</taxon>
        <taxon>Hexanauplia</taxon>
        <taxon>Copepoda</taxon>
        <taxon>Siphonostomatoida</taxon>
        <taxon>Caligidae</taxon>
        <taxon>Lepeophtheirus</taxon>
    </lineage>
</organism>
<dbReference type="GO" id="GO:0140999">
    <property type="term" value="F:histone H3K4 trimethyltransferase activity"/>
    <property type="evidence" value="ECO:0007669"/>
    <property type="project" value="UniProtKB-EC"/>
</dbReference>